<sequence>MSSSSNLVVMKKMVQQLRFEASINRVKVSQAAADLQHGSAPSCDLSCPAYGVRVAGGDTGRGGAPGCFRKKRTQHEPQFALPQNCP</sequence>
<evidence type="ECO:0000256" key="5">
    <source>
        <dbReference type="RuleBase" id="RU004973"/>
    </source>
</evidence>
<reference evidence="8" key="1">
    <citation type="submission" date="2021-01" db="EMBL/GenBank/DDBJ databases">
        <title>A chromosome-scale assembly of European eel, Anguilla anguilla.</title>
        <authorList>
            <person name="Henkel C."/>
            <person name="Jong-Raadsen S.A."/>
            <person name="Dufour S."/>
            <person name="Weltzien F.-A."/>
            <person name="Palstra A.P."/>
            <person name="Pelster B."/>
            <person name="Spaink H.P."/>
            <person name="Van Den Thillart G.E."/>
            <person name="Jansen H."/>
            <person name="Zahm M."/>
            <person name="Klopp C."/>
            <person name="Cedric C."/>
            <person name="Louis A."/>
            <person name="Berthelot C."/>
            <person name="Parey E."/>
            <person name="Roest Crollius H."/>
            <person name="Montfort J."/>
            <person name="Robinson-Rechavi M."/>
            <person name="Bucao C."/>
            <person name="Bouchez O."/>
            <person name="Gislard M."/>
            <person name="Lluch J."/>
            <person name="Milhes M."/>
            <person name="Lampietro C."/>
            <person name="Lopez Roques C."/>
            <person name="Donnadieu C."/>
            <person name="Braasch I."/>
            <person name="Desvignes T."/>
            <person name="Postlethwait J."/>
            <person name="Bobe J."/>
            <person name="Guiguen Y."/>
            <person name="Dirks R."/>
        </authorList>
    </citation>
    <scope>NUCLEOTIDE SEQUENCE</scope>
    <source>
        <strain evidence="8">Tag_6206</strain>
        <tissue evidence="8">Liver</tissue>
    </source>
</reference>
<dbReference type="PROSITE" id="PS50058">
    <property type="entry name" value="G_PROTEIN_GAMMA"/>
    <property type="match status" value="1"/>
</dbReference>
<keyword evidence="3 5" id="KW-0472">Membrane</keyword>
<comment type="subcellular location">
    <subcellularLocation>
        <location evidence="5">Cell membrane</location>
        <topology evidence="5">Lipid-anchor</topology>
        <orientation evidence="5">Cytoplasmic side</orientation>
    </subcellularLocation>
</comment>
<comment type="function">
    <text evidence="5">Guanine nucleotide-binding proteins (G proteins) are involved as a modulator or transducer in various transmembrane signaling systems. The beta and gamma chains are required for the GTPase activity, for replacement of GDP by GTP, and for G protein-effector interaction.</text>
</comment>
<dbReference type="AlphaFoldDB" id="A0A9D3MG28"/>
<protein>
    <recommendedName>
        <fullName evidence="5">Guanine nucleotide-binding protein subunit gamma</fullName>
    </recommendedName>
</protein>
<feature type="domain" description="G protein gamma" evidence="7">
    <location>
        <begin position="3"/>
        <end position="86"/>
    </location>
</feature>
<keyword evidence="5" id="KW-0449">Lipoprotein</keyword>
<evidence type="ECO:0000256" key="2">
    <source>
        <dbReference type="ARBA" id="ARBA00022475"/>
    </source>
</evidence>
<dbReference type="Proteomes" id="UP001044222">
    <property type="component" value="Chromosome 6"/>
</dbReference>
<accession>A0A9D3MG28</accession>
<dbReference type="SUPFAM" id="SSF48670">
    <property type="entry name" value="Transducin (heterotrimeric G protein), gamma chain"/>
    <property type="match status" value="1"/>
</dbReference>
<comment type="subunit">
    <text evidence="5">G proteins are composed of 3 units; alpha, beta and gamma.</text>
</comment>
<evidence type="ECO:0000259" key="7">
    <source>
        <dbReference type="PROSITE" id="PS50058"/>
    </source>
</evidence>
<dbReference type="PRINTS" id="PR00321">
    <property type="entry name" value="GPROTEING"/>
</dbReference>
<keyword evidence="2 5" id="KW-1003">Cell membrane</keyword>
<feature type="region of interest" description="Disordered" evidence="6">
    <location>
        <begin position="66"/>
        <end position="86"/>
    </location>
</feature>
<organism evidence="8 9">
    <name type="scientific">Anguilla anguilla</name>
    <name type="common">European freshwater eel</name>
    <name type="synonym">Muraena anguilla</name>
    <dbReference type="NCBI Taxonomy" id="7936"/>
    <lineage>
        <taxon>Eukaryota</taxon>
        <taxon>Metazoa</taxon>
        <taxon>Chordata</taxon>
        <taxon>Craniata</taxon>
        <taxon>Vertebrata</taxon>
        <taxon>Euteleostomi</taxon>
        <taxon>Actinopterygii</taxon>
        <taxon>Neopterygii</taxon>
        <taxon>Teleostei</taxon>
        <taxon>Anguilliformes</taxon>
        <taxon>Anguillidae</taxon>
        <taxon>Anguilla</taxon>
    </lineage>
</organism>
<dbReference type="InterPro" id="IPR001770">
    <property type="entry name" value="G-protein_gamma"/>
</dbReference>
<dbReference type="EMBL" id="JAFIRN010000006">
    <property type="protein sequence ID" value="KAG5848019.1"/>
    <property type="molecule type" value="Genomic_DNA"/>
</dbReference>
<dbReference type="GO" id="GO:0031681">
    <property type="term" value="F:G-protein beta-subunit binding"/>
    <property type="evidence" value="ECO:0007669"/>
    <property type="project" value="InterPro"/>
</dbReference>
<evidence type="ECO:0000256" key="6">
    <source>
        <dbReference type="SAM" id="MobiDB-lite"/>
    </source>
</evidence>
<dbReference type="GO" id="GO:0005834">
    <property type="term" value="C:heterotrimeric G-protein complex"/>
    <property type="evidence" value="ECO:0007669"/>
    <property type="project" value="InterPro"/>
</dbReference>
<gene>
    <name evidence="8" type="ORF">ANANG_G00132410</name>
</gene>
<comment type="similarity">
    <text evidence="1 5">Belongs to the G protein gamma family.</text>
</comment>
<dbReference type="GO" id="GO:0007186">
    <property type="term" value="P:G protein-coupled receptor signaling pathway"/>
    <property type="evidence" value="ECO:0007669"/>
    <property type="project" value="InterPro"/>
</dbReference>
<keyword evidence="4 5" id="KW-0807">Transducer</keyword>
<comment type="caution">
    <text evidence="8">The sequence shown here is derived from an EMBL/GenBank/DDBJ whole genome shotgun (WGS) entry which is preliminary data.</text>
</comment>
<proteinExistence type="inferred from homology"/>
<evidence type="ECO:0000313" key="9">
    <source>
        <dbReference type="Proteomes" id="UP001044222"/>
    </source>
</evidence>
<evidence type="ECO:0000256" key="1">
    <source>
        <dbReference type="ARBA" id="ARBA00007431"/>
    </source>
</evidence>
<evidence type="ECO:0000313" key="8">
    <source>
        <dbReference type="EMBL" id="KAG5848019.1"/>
    </source>
</evidence>
<dbReference type="Gene3D" id="4.10.260.10">
    <property type="entry name" value="Transducin (heterotrimeric G protein), gamma chain"/>
    <property type="match status" value="1"/>
</dbReference>
<dbReference type="InterPro" id="IPR036284">
    <property type="entry name" value="GGL_sf"/>
</dbReference>
<evidence type="ECO:0000256" key="4">
    <source>
        <dbReference type="ARBA" id="ARBA00023224"/>
    </source>
</evidence>
<evidence type="ECO:0000256" key="3">
    <source>
        <dbReference type="ARBA" id="ARBA00023136"/>
    </source>
</evidence>
<keyword evidence="9" id="KW-1185">Reference proteome</keyword>
<dbReference type="InterPro" id="IPR015898">
    <property type="entry name" value="G-protein_gamma-like_dom"/>
</dbReference>
<name>A0A9D3MG28_ANGAN</name>